<dbReference type="Pfam" id="PF13439">
    <property type="entry name" value="Glyco_transf_4"/>
    <property type="match status" value="1"/>
</dbReference>
<reference evidence="4 6" key="2">
    <citation type="submission" date="2022-03" db="EMBL/GenBank/DDBJ databases">
        <title>Genome sequencing of Neisseria macacae.</title>
        <authorList>
            <person name="Baek M.-G."/>
        </authorList>
    </citation>
    <scope>NUCLEOTIDE SEQUENCE [LARGE SCALE GENOMIC DNA]</scope>
    <source>
        <strain evidence="4 6">ATCC 33926</strain>
    </source>
</reference>
<keyword evidence="3" id="KW-0808">Transferase</keyword>
<dbReference type="InterPro" id="IPR028098">
    <property type="entry name" value="Glyco_trans_4-like_N"/>
</dbReference>
<dbReference type="RefSeq" id="WP_003776185.1">
    <property type="nucleotide sequence ID" value="NZ_CP094241.1"/>
</dbReference>
<dbReference type="Gene3D" id="3.40.50.2000">
    <property type="entry name" value="Glycogen Phosphorylase B"/>
    <property type="match status" value="2"/>
</dbReference>
<accession>A0AA36XLP2</accession>
<keyword evidence="6" id="KW-1185">Reference proteome</keyword>
<dbReference type="GO" id="GO:0016757">
    <property type="term" value="F:glycosyltransferase activity"/>
    <property type="evidence" value="ECO:0007669"/>
    <property type="project" value="UniProtKB-KW"/>
</dbReference>
<dbReference type="InterPro" id="IPR001296">
    <property type="entry name" value="Glyco_trans_1"/>
</dbReference>
<protein>
    <submittedName>
        <fullName evidence="4">Glycosyltransferase</fullName>
        <ecNumber evidence="4">2.4.-.-</ecNumber>
    </submittedName>
    <submittedName>
        <fullName evidence="3">Group 1 glycosyl transferase</fullName>
        <ecNumber evidence="3">2.4.1.-</ecNumber>
    </submittedName>
</protein>
<dbReference type="Proteomes" id="UP000004982">
    <property type="component" value="Unassembled WGS sequence"/>
</dbReference>
<dbReference type="PANTHER" id="PTHR12526">
    <property type="entry name" value="GLYCOSYLTRANSFERASE"/>
    <property type="match status" value="1"/>
</dbReference>
<reference evidence="3 5" key="1">
    <citation type="submission" date="2011-05" db="EMBL/GenBank/DDBJ databases">
        <authorList>
            <person name="Muzny D."/>
            <person name="Qin X."/>
            <person name="Deng J."/>
            <person name="Jiang H."/>
            <person name="Liu Y."/>
            <person name="Qu J."/>
            <person name="Song X.-Z."/>
            <person name="Zhang L."/>
            <person name="Thornton R."/>
            <person name="Coyle M."/>
            <person name="Francisco L."/>
            <person name="Jackson L."/>
            <person name="Javaid M."/>
            <person name="Korchina V."/>
            <person name="Kovar C."/>
            <person name="Mata R."/>
            <person name="Mathew T."/>
            <person name="Ngo R."/>
            <person name="Nguyen L."/>
            <person name="Nguyen N."/>
            <person name="Okwuonu G."/>
            <person name="Ongeri F."/>
            <person name="Pham C."/>
            <person name="Simmons D."/>
            <person name="Wilczek-Boney K."/>
            <person name="Hale W."/>
            <person name="Jakkamsetti A."/>
            <person name="Pham P."/>
            <person name="Ruth R."/>
            <person name="San Lucas F."/>
            <person name="Warren J."/>
            <person name="Zhang J."/>
            <person name="Zhao Z."/>
            <person name="Zhou C."/>
            <person name="Zhu D."/>
            <person name="Lee S."/>
            <person name="Bess C."/>
            <person name="Blankenburg K."/>
            <person name="Forbes L."/>
            <person name="Fu Q."/>
            <person name="Gubbala S."/>
            <person name="Hirani K."/>
            <person name="Jayaseelan J.C."/>
            <person name="Lara F."/>
            <person name="Munidasa M."/>
            <person name="Palculict T."/>
            <person name="Patil S."/>
            <person name="Pu L.-L."/>
            <person name="Saada N."/>
            <person name="Tang L."/>
            <person name="Weissenberger G."/>
            <person name="Zhu Y."/>
            <person name="Hemphill L."/>
            <person name="Shang Y."/>
            <person name="Youmans B."/>
            <person name="Ayvaz T."/>
            <person name="Ross M."/>
            <person name="Santibanez J."/>
            <person name="Aqrawi P."/>
            <person name="Gross S."/>
            <person name="Joshi V."/>
            <person name="Fowler G."/>
            <person name="Nazareth L."/>
            <person name="Reid J."/>
            <person name="Worley K."/>
            <person name="Petrosino J."/>
            <person name="Highlander S."/>
            <person name="Gibbs R."/>
        </authorList>
    </citation>
    <scope>NUCLEOTIDE SEQUENCE [LARGE SCALE GENOMIC DNA]</scope>
    <source>
        <strain evidence="3 5">ATCC 33926</strain>
    </source>
</reference>
<name>A0AA36XLP2_9NEIS</name>
<organism evidence="3 5">
    <name type="scientific">Neisseria macacae ATCC 33926</name>
    <dbReference type="NCBI Taxonomy" id="997348"/>
    <lineage>
        <taxon>Bacteria</taxon>
        <taxon>Pseudomonadati</taxon>
        <taxon>Pseudomonadota</taxon>
        <taxon>Betaproteobacteria</taxon>
        <taxon>Neisseriales</taxon>
        <taxon>Neisseriaceae</taxon>
        <taxon>Neisseria</taxon>
    </lineage>
</organism>
<evidence type="ECO:0000313" key="4">
    <source>
        <dbReference type="EMBL" id="UNV84688.1"/>
    </source>
</evidence>
<feature type="domain" description="Glycosyltransferase subfamily 4-like N-terminal" evidence="2">
    <location>
        <begin position="26"/>
        <end position="183"/>
    </location>
</feature>
<evidence type="ECO:0000313" key="5">
    <source>
        <dbReference type="Proteomes" id="UP000004982"/>
    </source>
</evidence>
<evidence type="ECO:0000259" key="2">
    <source>
        <dbReference type="Pfam" id="PF13439"/>
    </source>
</evidence>
<dbReference type="AlphaFoldDB" id="A0AA36XLP2"/>
<dbReference type="Pfam" id="PF00534">
    <property type="entry name" value="Glycos_transf_1"/>
    <property type="match status" value="1"/>
</dbReference>
<dbReference type="SUPFAM" id="SSF53756">
    <property type="entry name" value="UDP-Glycosyltransferase/glycogen phosphorylase"/>
    <property type="match status" value="1"/>
</dbReference>
<proteinExistence type="predicted"/>
<dbReference type="EMBL" id="AFQE01000017">
    <property type="protein sequence ID" value="EGQ78313.1"/>
    <property type="molecule type" value="Genomic_DNA"/>
</dbReference>
<evidence type="ECO:0000313" key="6">
    <source>
        <dbReference type="Proteomes" id="UP000829455"/>
    </source>
</evidence>
<dbReference type="EC" id="2.4.-.-" evidence="4"/>
<dbReference type="EMBL" id="CP094241">
    <property type="protein sequence ID" value="UNV84688.1"/>
    <property type="molecule type" value="Genomic_DNA"/>
</dbReference>
<sequence>MHTLIIPSWYPSTPDDVNGIFFRLQAQALQRSGVKVGVVAPIFRSFRTQAKTAFNPKNYGIRTYIDKDVPTYVYDSMFFFPRIPHIDRKREIAASMKLFRRYVADHGMPDVLHAHCVNSGGIIAYEIHKATGIPYVITEHSTTYARKLIRNWQRPLMYAAAQNAACRLAVSRDFAELLKEEYRGLEWQYVPNILSASFEAPIDLANKPANEDFTFCSVAHLQHKKGYDILLPAFAEAVKAYPNLKLKIGGGGYEEFKLHRLAKDLGLENNVIFEGRLKNEEVLELMYQSDAFVLASRHETFGVVFIEALAQGLPVIATRCGGPETIVNPSNGLLVDVGDQKSLTEALISLYRNRKKYFPRLLRENCLKEFGERPVTEQIISAYNKALGTT</sequence>
<gene>
    <name evidence="3" type="primary">rfaG2</name>
    <name evidence="3" type="ORF">HMPREF9418_0261</name>
    <name evidence="4" type="ORF">MON40_11900</name>
</gene>
<evidence type="ECO:0000313" key="3">
    <source>
        <dbReference type="EMBL" id="EGQ78313.1"/>
    </source>
</evidence>
<keyword evidence="3" id="KW-0328">Glycosyltransferase</keyword>
<dbReference type="PANTHER" id="PTHR12526:SF630">
    <property type="entry name" value="GLYCOSYLTRANSFERASE"/>
    <property type="match status" value="1"/>
</dbReference>
<dbReference type="Proteomes" id="UP000829455">
    <property type="component" value="Chromosome"/>
</dbReference>
<feature type="domain" description="Glycosyl transferase family 1" evidence="1">
    <location>
        <begin position="208"/>
        <end position="356"/>
    </location>
</feature>
<evidence type="ECO:0000259" key="1">
    <source>
        <dbReference type="Pfam" id="PF00534"/>
    </source>
</evidence>
<dbReference type="EC" id="2.4.1.-" evidence="3"/>